<accession>A0A2P4QSL8</accession>
<evidence type="ECO:0000313" key="2">
    <source>
        <dbReference type="Proteomes" id="UP000018888"/>
    </source>
</evidence>
<dbReference type="AlphaFoldDB" id="A0A2P4QSL8"/>
<gene>
    <name evidence="1" type="ORF">GLOIN_2v1764200</name>
</gene>
<reference evidence="1 2" key="1">
    <citation type="journal article" date="2013" name="Proc. Natl. Acad. Sci. U.S.A.">
        <title>Genome of an arbuscular mycorrhizal fungus provides insight into the oldest plant symbiosis.</title>
        <authorList>
            <person name="Tisserant E."/>
            <person name="Malbreil M."/>
            <person name="Kuo A."/>
            <person name="Kohler A."/>
            <person name="Symeonidi A."/>
            <person name="Balestrini R."/>
            <person name="Charron P."/>
            <person name="Duensing N."/>
            <person name="Frei Dit Frey N."/>
            <person name="Gianinazzi-Pearson V."/>
            <person name="Gilbert L.B."/>
            <person name="Handa Y."/>
            <person name="Herr J.R."/>
            <person name="Hijri M."/>
            <person name="Koul R."/>
            <person name="Kawaguchi M."/>
            <person name="Krajinski F."/>
            <person name="Lammers P.J."/>
            <person name="Masclaux F.G."/>
            <person name="Murat C."/>
            <person name="Morin E."/>
            <person name="Ndikumana S."/>
            <person name="Pagni M."/>
            <person name="Petitpierre D."/>
            <person name="Requena N."/>
            <person name="Rosikiewicz P."/>
            <person name="Riley R."/>
            <person name="Saito K."/>
            <person name="San Clemente H."/>
            <person name="Shapiro H."/>
            <person name="van Tuinen D."/>
            <person name="Becard G."/>
            <person name="Bonfante P."/>
            <person name="Paszkowski U."/>
            <person name="Shachar-Hill Y.Y."/>
            <person name="Tuskan G.A."/>
            <person name="Young P.W."/>
            <person name="Sanders I.R."/>
            <person name="Henrissat B."/>
            <person name="Rensing S.A."/>
            <person name="Grigoriev I.V."/>
            <person name="Corradi N."/>
            <person name="Roux C."/>
            <person name="Martin F."/>
        </authorList>
    </citation>
    <scope>NUCLEOTIDE SEQUENCE [LARGE SCALE GENOMIC DNA]</scope>
    <source>
        <strain evidence="1 2">DAOM 197198</strain>
    </source>
</reference>
<proteinExistence type="predicted"/>
<protein>
    <submittedName>
        <fullName evidence="1">Uncharacterized protein</fullName>
    </submittedName>
</protein>
<comment type="caution">
    <text evidence="1">The sequence shown here is derived from an EMBL/GenBank/DDBJ whole genome shotgun (WGS) entry which is preliminary data.</text>
</comment>
<sequence length="172" mass="19430">MNMVSHLKEYTLFKKENKFSKFNIKDSDDKDRWNINVIEGKLVDVKLEITFNFFLSEQPPGDRNFYPIPSLAGGHGIPFLSSFVIIGNADVTHGNGTEASDFDMRIGAEASHYFVYGKNANYASVEVELIERYGFKSYTGTIIPVLTNAILENPVDEVYPYESLKESGILTR</sequence>
<evidence type="ECO:0000313" key="1">
    <source>
        <dbReference type="EMBL" id="POG80647.1"/>
    </source>
</evidence>
<dbReference type="EMBL" id="AUPC02000016">
    <property type="protein sequence ID" value="POG80647.1"/>
    <property type="molecule type" value="Genomic_DNA"/>
</dbReference>
<name>A0A2P4QSL8_RHIID</name>
<dbReference type="Proteomes" id="UP000018888">
    <property type="component" value="Unassembled WGS sequence"/>
</dbReference>
<keyword evidence="2" id="KW-1185">Reference proteome</keyword>
<reference evidence="1 2" key="2">
    <citation type="journal article" date="2018" name="New Phytol.">
        <title>High intraspecific genome diversity in the model arbuscular mycorrhizal symbiont Rhizophagus irregularis.</title>
        <authorList>
            <person name="Chen E.C.H."/>
            <person name="Morin E."/>
            <person name="Beaudet D."/>
            <person name="Noel J."/>
            <person name="Yildirir G."/>
            <person name="Ndikumana S."/>
            <person name="Charron P."/>
            <person name="St-Onge C."/>
            <person name="Giorgi J."/>
            <person name="Kruger M."/>
            <person name="Marton T."/>
            <person name="Ropars J."/>
            <person name="Grigoriev I.V."/>
            <person name="Hainaut M."/>
            <person name="Henrissat B."/>
            <person name="Roux C."/>
            <person name="Martin F."/>
            <person name="Corradi N."/>
        </authorList>
    </citation>
    <scope>NUCLEOTIDE SEQUENCE [LARGE SCALE GENOMIC DNA]</scope>
    <source>
        <strain evidence="1 2">DAOM 197198</strain>
    </source>
</reference>
<organism evidence="1 2">
    <name type="scientific">Rhizophagus irregularis (strain DAOM 181602 / DAOM 197198 / MUCL 43194)</name>
    <name type="common">Arbuscular mycorrhizal fungus</name>
    <name type="synonym">Glomus intraradices</name>
    <dbReference type="NCBI Taxonomy" id="747089"/>
    <lineage>
        <taxon>Eukaryota</taxon>
        <taxon>Fungi</taxon>
        <taxon>Fungi incertae sedis</taxon>
        <taxon>Mucoromycota</taxon>
        <taxon>Glomeromycotina</taxon>
        <taxon>Glomeromycetes</taxon>
        <taxon>Glomerales</taxon>
        <taxon>Glomeraceae</taxon>
        <taxon>Rhizophagus</taxon>
    </lineage>
</organism>
<dbReference type="VEuPathDB" id="FungiDB:RhiirFUN_014134"/>